<dbReference type="EMBL" id="LAZR01002421">
    <property type="protein sequence ID" value="KKN30272.1"/>
    <property type="molecule type" value="Genomic_DNA"/>
</dbReference>
<protein>
    <submittedName>
        <fullName evidence="2">Uncharacterized protein</fullName>
    </submittedName>
</protein>
<name>A0A0F9PZZ5_9ZZZZ</name>
<feature type="non-terminal residue" evidence="2">
    <location>
        <position position="1"/>
    </location>
</feature>
<proteinExistence type="predicted"/>
<evidence type="ECO:0000256" key="1">
    <source>
        <dbReference type="SAM" id="MobiDB-lite"/>
    </source>
</evidence>
<accession>A0A0F9PZZ5</accession>
<sequence>TVVAELIARDISLQLGKIAIGGYLRAEAFIDDQTGKMVIESGIRKASSSVVVKYGENSAAELLGFTNGAGTITATQIGGTDSSSTYEPLSAYRLTTLEILSLFDNDDSLPSFSLDPQQPVLQGGRPDFALTGKELKSEFVVEGRSTSFVDVNTLIFGTKDFQAKTIIDLTHPFSDDGKLETISVNGVLDDAGGSKWKIFRPQFDGSLDFVAEGVIGETIITEVPAGGLVITNEPGVYTADVSGLDLFVERGDLLGIFNASLHMGAIGPSKPDAIYYEITGDITTTVTSPPIPSGAGEKGLPLYGTGGGTKHRAVIDVDLKRRLNLNKITFFGEEEIRDLEYNVATATTSTFNTDVTSSHTICWVFNTVQDFRTCDSRANTAFNIDALNDNIVLSENGISAFGSPATSNSTSLDGSLGGFTAAGATYFYVNGDAEFLGIHELAGRGAQSYDFYRDPIAIECFFSSNTPRTDKPIGKVVIYFKDPKNQRAWQLETATRGSGGNGSKAGFQIIPEETITSVKIDEAEIVNIPIFLTTKSTDISNVLLNNPVILDVFAADGTRNPQQGVDFEVSVAELGGAGNIAEQSVYLGFQWTRFEWNFDAIRTTALRWFNDFHFSTKISEFQVFAISESQESLGDNVQVLFSDDGTTFSTAELTEFDEGKATFKLGNSPRFLRFIVRPTLHLSINEVNVQFEEDQICFGEEGRLEGALTIEDARVGAVGSATELLITNTTGQTADLILDIPPDIRTARHLSYFSPLHSAEDITNPVIGAPGKIDFTSDKVLREEENVAFNARTYGLRNLAGEQERVITANLLNNPGFETGIFEPWDFVWVASGTGLFGGFVDGWNVPVVSGHENTPLTGLPTDTGPAPGGINFLGADAGGSGSYFFGYILSDNYLAQTVSGTGLGLELRFQFGQTIDVTQYADQIDTGGVTAQLGALAHSFSGGDADLLRLFADPTESGIRNTLVQEYATPKNAFRDDVEAVFNTNFSDFNMEARVPSGTRFIRFEYRTNNNGYGSGGTEQAFGFDDAFMNLVLPNPDSAKWYKSWRTGLAVPSGSLIHDGWTDSNFKLVDTFVATSGSTHWYQPYDGTNVSHVPVSGVQLQGFSQGIGPNRFDGIQSFRRMTTTDPGRLSIQWSGEKSIAGFKMVPGASVPLGQPLWQASAGWPRKWQVLVLKSRAEWVNPSQADLSDTSSDFRVVRQFSLGNIGDPNLPEPYPATGPWGFGPSAFSSSDAATQGAVWGKIQTWLFDEPVTTEGMRVEFIINCDHFERAVWGSSSAFKTGTTALGVDISGKNPWNEDPSDANVGIGESGCPADNQAFTFDWVSDLGVGISYFTALEITDSNTLPLSNEVESQHYLPNRTNITDPTFPTVYAAVDLGRHHHIDTDDDLFELVADTRDQTTWNTGTFLFSDDDVDDPNEVVWGASVDNVRWLRFVSTSTDDFEAFVQTFESAGSINSSTSIDFLPQSTIRAARIYPALTTALFPTEGYNASWDDLGSTLTDNRNDTFIYYSDYPVIAMDFGKEYILEDTSTAAIPNHPFVRGRSGGGLDKDYWTFTDETNFAYSTSTASLPERIEFSAYGAGVPSTPVRWAAFKGAEALLNNSNSTDPKTYNEQTGGQILFNAAFRPNSSQPWTENASWFATEQGTLRDISTLEFTLGNPVSILETVDFGASANDGISTSGISDYGTPYNMFDGIDAGIGGASANDGFWGITVRDDATNTVSVSDKNFPHYLWRVFRDVYRGEILTQDVKAIKLLGFSEDYFPTDFRFQSLTSGADPNVSSSWSTISNATFTGEDTWNNGAGWTYIFPTAISTQGIRLRIDNSAFVNDLTNTIPDAPGNAQPSENPSSSNVNDTSGPQTRMNEMVIYEEIINDPVLSGTLDNNHSLVSTFSITGASVPDQGPEKMQDGKISTFWQSTGFTETITISLPIPALISRFEWEKDLQLGQQSNRSINCPEDFELRATVGGVDTQLLTETGVLGTSFSGTLSPPAISDEFRLVITRVQGQEENASSIQISELRLIEEVVQVEPLVEIVDAQDRRPGGSGPTSAKFIYALNADTPITISLDGIDGNNDEFFSERDFFNLWVKVNDISLLDTGFGQIRLGNSNSVFYGWNISSMGLQNGWNELKLQFSQADEKSVIPFRPGDQFDINTGSSAVNFITADLEIGSSTDGVTSQRVEQAPGIRYWSIEFRGIKSATTNLEITLDDFNFVRNRFDDVCRFEGSLYLNNSELFTIYLNGVDLAAGTVEFWFRPDWDIGGRIRRGEIILPALFRILRPDGKFLSWFYRPNQGFICSIFDGEQLLQAVSNVVAYEFEAGELMHLALSWSADRGIGPEDASIAMFKNGEPIYGTDKTWIGQREGGNTILIGGEMGQLFSAIPQNATALTFTPIANIPTDLTASVWGVIENLKIYNYAKRYFDDKEEEDLQVENAITPAEMIEISLTASGNDFHGLGSDSLPLTVTGIPSGEPVSVFIRTNIPKGLDREAERDASLLVRWKTPLEECE</sequence>
<feature type="compositionally biased region" description="Polar residues" evidence="1">
    <location>
        <begin position="1839"/>
        <end position="1857"/>
    </location>
</feature>
<dbReference type="SUPFAM" id="SSF49899">
    <property type="entry name" value="Concanavalin A-like lectins/glucanases"/>
    <property type="match status" value="1"/>
</dbReference>
<feature type="region of interest" description="Disordered" evidence="1">
    <location>
        <begin position="1830"/>
        <end position="1857"/>
    </location>
</feature>
<dbReference type="InterPro" id="IPR013320">
    <property type="entry name" value="ConA-like_dom_sf"/>
</dbReference>
<reference evidence="2" key="1">
    <citation type="journal article" date="2015" name="Nature">
        <title>Complex archaea that bridge the gap between prokaryotes and eukaryotes.</title>
        <authorList>
            <person name="Spang A."/>
            <person name="Saw J.H."/>
            <person name="Jorgensen S.L."/>
            <person name="Zaremba-Niedzwiedzka K."/>
            <person name="Martijn J."/>
            <person name="Lind A.E."/>
            <person name="van Eijk R."/>
            <person name="Schleper C."/>
            <person name="Guy L."/>
            <person name="Ettema T.J."/>
        </authorList>
    </citation>
    <scope>NUCLEOTIDE SEQUENCE</scope>
</reference>
<gene>
    <name evidence="2" type="ORF">LCGC14_0835700</name>
</gene>
<evidence type="ECO:0000313" key="2">
    <source>
        <dbReference type="EMBL" id="KKN30272.1"/>
    </source>
</evidence>
<comment type="caution">
    <text evidence="2">The sequence shown here is derived from an EMBL/GenBank/DDBJ whole genome shotgun (WGS) entry which is preliminary data.</text>
</comment>
<organism evidence="2">
    <name type="scientific">marine sediment metagenome</name>
    <dbReference type="NCBI Taxonomy" id="412755"/>
    <lineage>
        <taxon>unclassified sequences</taxon>
        <taxon>metagenomes</taxon>
        <taxon>ecological metagenomes</taxon>
    </lineage>
</organism>